<sequence length="260" mass="28414">FAVTVSSQVRAGTQETLCAQVHGPTEPITLTVAFHVDSADTVVLEEAGIKQDFYRCLNFQVPAVHRTVASISATIQGESASLTKKTKILIEPPAFIHIIQTDKPIYKPGQTGKHLILDSFKAPLVLSRLRTNYLLIQLHSNTFRYSVTSECAIVGGILDLSHPMIPEAVQGNYLITATTGKGETITHSFVIKEYVLPKFEAKVHLPSVITILDQEATFRVYQSGCASQTVNLTEFALTSSSYSDNFNVEAEMEELGTGRG</sequence>
<proteinExistence type="predicted"/>
<dbReference type="Ensembl" id="ENSMMOT00000025865.1">
    <property type="protein sequence ID" value="ENSMMOP00000025438.1"/>
    <property type="gene ID" value="ENSMMOG00000019308.1"/>
</dbReference>
<dbReference type="InterPro" id="IPR050473">
    <property type="entry name" value="A2M/Complement_sys"/>
</dbReference>
<dbReference type="PANTHER" id="PTHR11412:SF160">
    <property type="entry name" value="ALPHA-2-MACROGLOBULIN-LIKE PROTEIN 1"/>
    <property type="match status" value="1"/>
</dbReference>
<dbReference type="Gene3D" id="2.60.40.1940">
    <property type="match status" value="1"/>
</dbReference>
<name>A0A3Q3X3F8_MOLML</name>
<keyword evidence="2" id="KW-1185">Reference proteome</keyword>
<evidence type="ECO:0000313" key="1">
    <source>
        <dbReference type="Ensembl" id="ENSMMOP00000025438.1"/>
    </source>
</evidence>
<dbReference type="Gene3D" id="2.60.40.1930">
    <property type="match status" value="2"/>
</dbReference>
<dbReference type="STRING" id="94237.ENSMMOP00000025438"/>
<organism evidence="1 2">
    <name type="scientific">Mola mola</name>
    <name type="common">Ocean sunfish</name>
    <name type="synonym">Tetraodon mola</name>
    <dbReference type="NCBI Taxonomy" id="94237"/>
    <lineage>
        <taxon>Eukaryota</taxon>
        <taxon>Metazoa</taxon>
        <taxon>Chordata</taxon>
        <taxon>Craniata</taxon>
        <taxon>Vertebrata</taxon>
        <taxon>Euteleostomi</taxon>
        <taxon>Actinopterygii</taxon>
        <taxon>Neopterygii</taxon>
        <taxon>Teleostei</taxon>
        <taxon>Neoteleostei</taxon>
        <taxon>Acanthomorphata</taxon>
        <taxon>Eupercaria</taxon>
        <taxon>Tetraodontiformes</taxon>
        <taxon>Molidae</taxon>
        <taxon>Mola</taxon>
    </lineage>
</organism>
<evidence type="ECO:0008006" key="3">
    <source>
        <dbReference type="Google" id="ProtNLM"/>
    </source>
</evidence>
<dbReference type="OMA" id="FHECTEF"/>
<protein>
    <recommendedName>
        <fullName evidence="3">Macroglobulin domain-containing protein</fullName>
    </recommendedName>
</protein>
<evidence type="ECO:0000313" key="2">
    <source>
        <dbReference type="Proteomes" id="UP000261620"/>
    </source>
</evidence>
<reference evidence="1" key="1">
    <citation type="submission" date="2025-08" db="UniProtKB">
        <authorList>
            <consortium name="Ensembl"/>
        </authorList>
    </citation>
    <scope>IDENTIFICATION</scope>
</reference>
<accession>A0A3Q3X3F8</accession>
<reference evidence="1" key="2">
    <citation type="submission" date="2025-09" db="UniProtKB">
        <authorList>
            <consortium name="Ensembl"/>
        </authorList>
    </citation>
    <scope>IDENTIFICATION</scope>
</reference>
<dbReference type="Proteomes" id="UP000261620">
    <property type="component" value="Unplaced"/>
</dbReference>
<dbReference type="AlphaFoldDB" id="A0A3Q3X3F8"/>
<dbReference type="PANTHER" id="PTHR11412">
    <property type="entry name" value="MACROGLOBULIN / COMPLEMENT"/>
    <property type="match status" value="1"/>
</dbReference>